<dbReference type="RefSeq" id="WP_059315088.1">
    <property type="nucleotide sequence ID" value="NZ_CP013987.1"/>
</dbReference>
<dbReference type="PANTHER" id="PTHR48081">
    <property type="entry name" value="AB HYDROLASE SUPERFAMILY PROTEIN C4A8.06C"/>
    <property type="match status" value="1"/>
</dbReference>
<evidence type="ECO:0000313" key="6">
    <source>
        <dbReference type="Proteomes" id="UP000064137"/>
    </source>
</evidence>
<keyword evidence="2" id="KW-0378">Hydrolase</keyword>
<evidence type="ECO:0000256" key="3">
    <source>
        <dbReference type="PROSITE-ProRule" id="PRU10038"/>
    </source>
</evidence>
<dbReference type="PROSITE" id="PS01174">
    <property type="entry name" value="LIPASE_GDXG_SER"/>
    <property type="match status" value="1"/>
</dbReference>
<name>A0A0U4WHT6_9PSED</name>
<dbReference type="InterPro" id="IPR013094">
    <property type="entry name" value="AB_hydrolase_3"/>
</dbReference>
<dbReference type="Gene3D" id="3.40.50.1820">
    <property type="entry name" value="alpha/beta hydrolase"/>
    <property type="match status" value="1"/>
</dbReference>
<dbReference type="InterPro" id="IPR002168">
    <property type="entry name" value="Lipase_GDXG_HIS_AS"/>
</dbReference>
<dbReference type="GO" id="GO:0016787">
    <property type="term" value="F:hydrolase activity"/>
    <property type="evidence" value="ECO:0007669"/>
    <property type="project" value="UniProtKB-KW"/>
</dbReference>
<dbReference type="InterPro" id="IPR033140">
    <property type="entry name" value="Lipase_GDXG_put_SER_AS"/>
</dbReference>
<comment type="similarity">
    <text evidence="1">Belongs to the 'GDXG' lipolytic enzyme family.</text>
</comment>
<sequence>MPDAFARLTPEVAQLLAQLAAQPQPPMDSLTPQDARAAYVQMSRALGLPPAPVARVEALSAPGPLGPIPLRLYRPYAEDDRLRPLVVYLHGGGWVIGDLDSHDSLCRQIALGTDCAVLAVHYALAPEHPAPASPDDVLAVLHWLADAGSAFHLDLDRVAVAGDSAGGGLAAMAALHLREGPLTLRAQVLIYPGVDNTPEAWNHPSRIENAQVPPLTRPMMDYFSGMYLQDVDTRDPRVSPLYASSHTNLPPALIFAAECDALRDDARLYAQALIGTGNAVEYHELPGMIHGFIEMLGVLPGVRWTLARTNAFLREHLQHQA</sequence>
<evidence type="ECO:0000256" key="1">
    <source>
        <dbReference type="ARBA" id="ARBA00010515"/>
    </source>
</evidence>
<dbReference type="KEGG" id="por:APT59_12205"/>
<protein>
    <submittedName>
        <fullName evidence="5">Thioesterase</fullName>
    </submittedName>
</protein>
<dbReference type="Pfam" id="PF07859">
    <property type="entry name" value="Abhydrolase_3"/>
    <property type="match status" value="1"/>
</dbReference>
<dbReference type="PANTHER" id="PTHR48081:SF8">
    <property type="entry name" value="ALPHA_BETA HYDROLASE FOLD-3 DOMAIN-CONTAINING PROTEIN-RELATED"/>
    <property type="match status" value="1"/>
</dbReference>
<organism evidence="5 6">
    <name type="scientific">Pseudomonas oryzihabitans</name>
    <dbReference type="NCBI Taxonomy" id="47885"/>
    <lineage>
        <taxon>Bacteria</taxon>
        <taxon>Pseudomonadati</taxon>
        <taxon>Pseudomonadota</taxon>
        <taxon>Gammaproteobacteria</taxon>
        <taxon>Pseudomonadales</taxon>
        <taxon>Pseudomonadaceae</taxon>
        <taxon>Pseudomonas</taxon>
    </lineage>
</organism>
<evidence type="ECO:0000259" key="4">
    <source>
        <dbReference type="Pfam" id="PF07859"/>
    </source>
</evidence>
<dbReference type="InterPro" id="IPR029058">
    <property type="entry name" value="AB_hydrolase_fold"/>
</dbReference>
<dbReference type="SUPFAM" id="SSF53474">
    <property type="entry name" value="alpha/beta-Hydrolases"/>
    <property type="match status" value="1"/>
</dbReference>
<dbReference type="PROSITE" id="PS01173">
    <property type="entry name" value="LIPASE_GDXG_HIS"/>
    <property type="match status" value="1"/>
</dbReference>
<feature type="active site" evidence="3">
    <location>
        <position position="164"/>
    </location>
</feature>
<accession>A0A0U4WHT6</accession>
<reference evidence="5 6" key="1">
    <citation type="submission" date="2016-01" db="EMBL/GenBank/DDBJ databases">
        <title>Annotation of Pseudomonas oryzihabitans USDA-ARS-USMARC-56511.</title>
        <authorList>
            <person name="Harhay G.P."/>
            <person name="Harhay D.M."/>
            <person name="Smith T.P.L."/>
            <person name="Bono J.L."/>
            <person name="Heaton M.P."/>
            <person name="Clawson M.L."/>
            <person name="Chitko-Mckown C.G."/>
            <person name="Capik S.F."/>
            <person name="DeDonder K.D."/>
            <person name="Apley M.D."/>
            <person name="Lubbers B.V."/>
            <person name="White B.J."/>
            <person name="Larson R.L."/>
        </authorList>
    </citation>
    <scope>NUCLEOTIDE SEQUENCE [LARGE SCALE GENOMIC DNA]</scope>
    <source>
        <strain evidence="5 6">USDA-ARS-USMARC-56511</strain>
    </source>
</reference>
<proteinExistence type="inferred from homology"/>
<dbReference type="OrthoDB" id="9806180at2"/>
<dbReference type="AlphaFoldDB" id="A0A0U4WHT6"/>
<dbReference type="InterPro" id="IPR050300">
    <property type="entry name" value="GDXG_lipolytic_enzyme"/>
</dbReference>
<evidence type="ECO:0000256" key="2">
    <source>
        <dbReference type="ARBA" id="ARBA00022801"/>
    </source>
</evidence>
<dbReference type="EMBL" id="CP013987">
    <property type="protein sequence ID" value="ALZ84914.1"/>
    <property type="molecule type" value="Genomic_DNA"/>
</dbReference>
<dbReference type="Proteomes" id="UP000064137">
    <property type="component" value="Chromosome"/>
</dbReference>
<evidence type="ECO:0000313" key="5">
    <source>
        <dbReference type="EMBL" id="ALZ84914.1"/>
    </source>
</evidence>
<gene>
    <name evidence="5" type="ORF">APT59_12205</name>
</gene>
<feature type="domain" description="Alpha/beta hydrolase fold-3" evidence="4">
    <location>
        <begin position="86"/>
        <end position="293"/>
    </location>
</feature>